<evidence type="ECO:0000256" key="4">
    <source>
        <dbReference type="ARBA" id="ARBA00022840"/>
    </source>
</evidence>
<feature type="domain" description="ABC transporter" evidence="5">
    <location>
        <begin position="5"/>
        <end position="233"/>
    </location>
</feature>
<keyword evidence="4" id="KW-0067">ATP-binding</keyword>
<evidence type="ECO:0000313" key="7">
    <source>
        <dbReference type="Proteomes" id="UP000295515"/>
    </source>
</evidence>
<organism evidence="6 7">
    <name type="scientific">Longibaculum muris</name>
    <dbReference type="NCBI Taxonomy" id="1796628"/>
    <lineage>
        <taxon>Bacteria</taxon>
        <taxon>Bacillati</taxon>
        <taxon>Bacillota</taxon>
        <taxon>Erysipelotrichia</taxon>
        <taxon>Erysipelotrichales</taxon>
        <taxon>Coprobacillaceae</taxon>
        <taxon>Longibaculum</taxon>
    </lineage>
</organism>
<accession>A0A4R3YSK4</accession>
<keyword evidence="7" id="KW-1185">Reference proteome</keyword>
<evidence type="ECO:0000256" key="3">
    <source>
        <dbReference type="ARBA" id="ARBA00022741"/>
    </source>
</evidence>
<dbReference type="Gene3D" id="3.40.50.300">
    <property type="entry name" value="P-loop containing nucleotide triphosphate hydrolases"/>
    <property type="match status" value="1"/>
</dbReference>
<dbReference type="PROSITE" id="PS50893">
    <property type="entry name" value="ABC_TRANSPORTER_2"/>
    <property type="match status" value="1"/>
</dbReference>
<dbReference type="GO" id="GO:0016887">
    <property type="term" value="F:ATP hydrolysis activity"/>
    <property type="evidence" value="ECO:0007669"/>
    <property type="project" value="InterPro"/>
</dbReference>
<dbReference type="InterPro" id="IPR017871">
    <property type="entry name" value="ABC_transporter-like_CS"/>
</dbReference>
<dbReference type="InterPro" id="IPR003439">
    <property type="entry name" value="ABC_transporter-like_ATP-bd"/>
</dbReference>
<dbReference type="PROSITE" id="PS00211">
    <property type="entry name" value="ABC_TRANSPORTER_1"/>
    <property type="match status" value="1"/>
</dbReference>
<comment type="similarity">
    <text evidence="1">Belongs to the ABC transporter superfamily.</text>
</comment>
<evidence type="ECO:0000313" key="6">
    <source>
        <dbReference type="EMBL" id="TCV95392.1"/>
    </source>
</evidence>
<evidence type="ECO:0000256" key="2">
    <source>
        <dbReference type="ARBA" id="ARBA00022448"/>
    </source>
</evidence>
<protein>
    <submittedName>
        <fullName evidence="6">ABC-type multidrug transport system ATPase subunit</fullName>
    </submittedName>
</protein>
<dbReference type="CDD" id="cd03264">
    <property type="entry name" value="ABC_drug_resistance_like"/>
    <property type="match status" value="1"/>
</dbReference>
<comment type="caution">
    <text evidence="6">The sequence shown here is derived from an EMBL/GenBank/DDBJ whole genome shotgun (WGS) entry which is preliminary data.</text>
</comment>
<keyword evidence="2" id="KW-0813">Transport</keyword>
<gene>
    <name evidence="6" type="ORF">EDD60_11753</name>
</gene>
<keyword evidence="3" id="KW-0547">Nucleotide-binding</keyword>
<dbReference type="GO" id="GO:0005524">
    <property type="term" value="F:ATP binding"/>
    <property type="evidence" value="ECO:0007669"/>
    <property type="project" value="UniProtKB-KW"/>
</dbReference>
<dbReference type="AlphaFoldDB" id="A0A4R3YSK4"/>
<dbReference type="InterPro" id="IPR003593">
    <property type="entry name" value="AAA+_ATPase"/>
</dbReference>
<evidence type="ECO:0000256" key="1">
    <source>
        <dbReference type="ARBA" id="ARBA00005417"/>
    </source>
</evidence>
<evidence type="ECO:0000259" key="5">
    <source>
        <dbReference type="PROSITE" id="PS50893"/>
    </source>
</evidence>
<dbReference type="EMBL" id="SMCQ01000017">
    <property type="protein sequence ID" value="TCV95392.1"/>
    <property type="molecule type" value="Genomic_DNA"/>
</dbReference>
<dbReference type="InterPro" id="IPR027417">
    <property type="entry name" value="P-loop_NTPase"/>
</dbReference>
<dbReference type="SMART" id="SM00382">
    <property type="entry name" value="AAA"/>
    <property type="match status" value="1"/>
</dbReference>
<dbReference type="Pfam" id="PF00005">
    <property type="entry name" value="ABC_tran"/>
    <property type="match status" value="1"/>
</dbReference>
<sequence length="285" mass="32603">METLLEIKNICKTYKDKKALINVNLTLNNGVYGLVGPNGAGKTTLINTIVGLISPNEGEIIYNHKPIYSQIDEYLSGIGYLPQYPHFYDEFKCIDFLYYMSELKGLKKDIIESKVDELLELCNLIQDKNRKIKTFSGGMKQRLGIAQALLNDPKILILDEPTAGLDPKERMRFRNIISQLSTNRIVILATHILEDVESIANEVILMKNGQILKVLPTENLLSEVKDQTWEITIDDSMFREFEKSHTITRVLSENGKYCIRYIGTCEEGSQKTAPRLEEVYMYYFG</sequence>
<dbReference type="PANTHER" id="PTHR43335">
    <property type="entry name" value="ABC TRANSPORTER, ATP-BINDING PROTEIN"/>
    <property type="match status" value="1"/>
</dbReference>
<dbReference type="Proteomes" id="UP000295515">
    <property type="component" value="Unassembled WGS sequence"/>
</dbReference>
<dbReference type="SUPFAM" id="SSF52540">
    <property type="entry name" value="P-loop containing nucleoside triphosphate hydrolases"/>
    <property type="match status" value="1"/>
</dbReference>
<name>A0A4R3YSK4_9FIRM</name>
<reference evidence="6 7" key="1">
    <citation type="submission" date="2019-03" db="EMBL/GenBank/DDBJ databases">
        <title>Genomic Encyclopedia of Type Strains, Phase IV (KMG-IV): sequencing the most valuable type-strain genomes for metagenomic binning, comparative biology and taxonomic classification.</title>
        <authorList>
            <person name="Goeker M."/>
        </authorList>
    </citation>
    <scope>NUCLEOTIDE SEQUENCE [LARGE SCALE GENOMIC DNA]</scope>
    <source>
        <strain evidence="6 7">DSM 29487</strain>
    </source>
</reference>
<dbReference type="PANTHER" id="PTHR43335:SF2">
    <property type="entry name" value="ABC TRANSPORTER, ATP-BINDING PROTEIN"/>
    <property type="match status" value="1"/>
</dbReference>
<proteinExistence type="inferred from homology"/>